<dbReference type="Proteomes" id="UP000070121">
    <property type="component" value="Unassembled WGS sequence"/>
</dbReference>
<feature type="region of interest" description="Disordered" evidence="1">
    <location>
        <begin position="58"/>
        <end position="79"/>
    </location>
</feature>
<evidence type="ECO:0000313" key="2">
    <source>
        <dbReference type="EMBL" id="KXH29454.1"/>
    </source>
</evidence>
<proteinExistence type="predicted"/>
<sequence length="248" mass="27637">MPGPPIATALSPRQRKITNPARPAARRALLAHTAMRKGGQRNRAMSTWPDLHRSTTLGTEQRERATGYRATGPRTRARHSAMPWSIGGVDDKRRRAGLESPRAPLVLESVSHPPPSTFPLPWCWPPPKFHGAPKPNRRLQGHASLPVPDQDHRAAHFQRKIGPPPKFVSRRHRRGRALSLDTSLVPLNTSLTARPLLIEIKKTQQQKCNLHPFSLDGASNLAGTTPYTLCYTEAMRCSKTQQARHDMS</sequence>
<reference evidence="2 3" key="1">
    <citation type="submission" date="2014-02" db="EMBL/GenBank/DDBJ databases">
        <title>The genome sequence of Colletotrichum salicis CBS 607.94.</title>
        <authorList>
            <person name="Baroncelli R."/>
            <person name="Thon M.R."/>
        </authorList>
    </citation>
    <scope>NUCLEOTIDE SEQUENCE [LARGE SCALE GENOMIC DNA]</scope>
    <source>
        <strain evidence="2 3">CBS 607.94</strain>
    </source>
</reference>
<keyword evidence="3" id="KW-1185">Reference proteome</keyword>
<feature type="region of interest" description="Disordered" evidence="1">
    <location>
        <begin position="1"/>
        <end position="22"/>
    </location>
</feature>
<dbReference type="EMBL" id="JFFI01002594">
    <property type="protein sequence ID" value="KXH29454.1"/>
    <property type="molecule type" value="Genomic_DNA"/>
</dbReference>
<comment type="caution">
    <text evidence="2">The sequence shown here is derived from an EMBL/GenBank/DDBJ whole genome shotgun (WGS) entry which is preliminary data.</text>
</comment>
<evidence type="ECO:0000313" key="3">
    <source>
        <dbReference type="Proteomes" id="UP000070121"/>
    </source>
</evidence>
<name>A0A135S0K4_9PEZI</name>
<accession>A0A135S0K4</accession>
<protein>
    <submittedName>
        <fullName evidence="2">Uncharacterized protein</fullName>
    </submittedName>
</protein>
<organism evidence="2 3">
    <name type="scientific">Colletotrichum salicis</name>
    <dbReference type="NCBI Taxonomy" id="1209931"/>
    <lineage>
        <taxon>Eukaryota</taxon>
        <taxon>Fungi</taxon>
        <taxon>Dikarya</taxon>
        <taxon>Ascomycota</taxon>
        <taxon>Pezizomycotina</taxon>
        <taxon>Sordariomycetes</taxon>
        <taxon>Hypocreomycetidae</taxon>
        <taxon>Glomerellales</taxon>
        <taxon>Glomerellaceae</taxon>
        <taxon>Colletotrichum</taxon>
        <taxon>Colletotrichum acutatum species complex</taxon>
    </lineage>
</organism>
<dbReference type="OrthoDB" id="10547410at2759"/>
<dbReference type="AlphaFoldDB" id="A0A135S0K4"/>
<gene>
    <name evidence="2" type="ORF">CSAL01_01665</name>
</gene>
<evidence type="ECO:0000256" key="1">
    <source>
        <dbReference type="SAM" id="MobiDB-lite"/>
    </source>
</evidence>